<reference evidence="2" key="1">
    <citation type="submission" date="2023-08" db="EMBL/GenBank/DDBJ databases">
        <title>A de novo genome assembly of Solanum verrucosum Schlechtendal, a Mexican diploid species geographically isolated from the other diploid A-genome species in potato relatives.</title>
        <authorList>
            <person name="Hosaka K."/>
        </authorList>
    </citation>
    <scope>NUCLEOTIDE SEQUENCE</scope>
    <source>
        <tissue evidence="2">Young leaves</tissue>
    </source>
</reference>
<dbReference type="AlphaFoldDB" id="A0AAF0PNL9"/>
<proteinExistence type="predicted"/>
<evidence type="ECO:0000313" key="2">
    <source>
        <dbReference type="EMBL" id="WMV08041.1"/>
    </source>
</evidence>
<sequence length="85" mass="10014">MIQQILKAKQYLEEVGHELETVQQMEQFSIKAIYQSIIGPVNKGRLLTRDRLRKWGIDTSSVCPICLLEDETIQHLYLWNKLLAW</sequence>
<name>A0AAF0PNL9_SOLVR</name>
<organism evidence="2 3">
    <name type="scientific">Solanum verrucosum</name>
    <dbReference type="NCBI Taxonomy" id="315347"/>
    <lineage>
        <taxon>Eukaryota</taxon>
        <taxon>Viridiplantae</taxon>
        <taxon>Streptophyta</taxon>
        <taxon>Embryophyta</taxon>
        <taxon>Tracheophyta</taxon>
        <taxon>Spermatophyta</taxon>
        <taxon>Magnoliopsida</taxon>
        <taxon>eudicotyledons</taxon>
        <taxon>Gunneridae</taxon>
        <taxon>Pentapetalae</taxon>
        <taxon>asterids</taxon>
        <taxon>lamiids</taxon>
        <taxon>Solanales</taxon>
        <taxon>Solanaceae</taxon>
        <taxon>Solanoideae</taxon>
        <taxon>Solaneae</taxon>
        <taxon>Solanum</taxon>
    </lineage>
</organism>
<dbReference type="Proteomes" id="UP001234989">
    <property type="component" value="Chromosome 1"/>
</dbReference>
<protein>
    <recommendedName>
        <fullName evidence="1">Reverse transcriptase zinc-binding domain-containing protein</fullName>
    </recommendedName>
</protein>
<gene>
    <name evidence="2" type="ORF">MTR67_001426</name>
</gene>
<evidence type="ECO:0000259" key="1">
    <source>
        <dbReference type="Pfam" id="PF13966"/>
    </source>
</evidence>
<dbReference type="Pfam" id="PF13966">
    <property type="entry name" value="zf-RVT"/>
    <property type="match status" value="1"/>
</dbReference>
<evidence type="ECO:0000313" key="3">
    <source>
        <dbReference type="Proteomes" id="UP001234989"/>
    </source>
</evidence>
<keyword evidence="3" id="KW-1185">Reference proteome</keyword>
<accession>A0AAF0PNL9</accession>
<dbReference type="EMBL" id="CP133612">
    <property type="protein sequence ID" value="WMV08041.1"/>
    <property type="molecule type" value="Genomic_DNA"/>
</dbReference>
<feature type="domain" description="Reverse transcriptase zinc-binding" evidence="1">
    <location>
        <begin position="41"/>
        <end position="78"/>
    </location>
</feature>
<dbReference type="InterPro" id="IPR026960">
    <property type="entry name" value="RVT-Znf"/>
</dbReference>